<gene>
    <name evidence="2" type="ORF">KFK09_016536</name>
</gene>
<keyword evidence="1" id="KW-1133">Transmembrane helix</keyword>
<evidence type="ECO:0000313" key="2">
    <source>
        <dbReference type="EMBL" id="KAI0501591.1"/>
    </source>
</evidence>
<proteinExistence type="predicted"/>
<evidence type="ECO:0000256" key="1">
    <source>
        <dbReference type="SAM" id="Phobius"/>
    </source>
</evidence>
<accession>A0A8T3AZS5</accession>
<dbReference type="AlphaFoldDB" id="A0A8T3AZS5"/>
<reference evidence="2" key="1">
    <citation type="journal article" date="2022" name="Front. Genet.">
        <title>Chromosome-Scale Assembly of the Dendrobium nobile Genome Provides Insights Into the Molecular Mechanism of the Biosynthesis of the Medicinal Active Ingredient of Dendrobium.</title>
        <authorList>
            <person name="Xu Q."/>
            <person name="Niu S.-C."/>
            <person name="Li K.-L."/>
            <person name="Zheng P.-J."/>
            <person name="Zhang X.-J."/>
            <person name="Jia Y."/>
            <person name="Liu Y."/>
            <person name="Niu Y.-X."/>
            <person name="Yu L.-H."/>
            <person name="Chen D.-F."/>
            <person name="Zhang G.-Q."/>
        </authorList>
    </citation>
    <scope>NUCLEOTIDE SEQUENCE</scope>
    <source>
        <tissue evidence="2">Leaf</tissue>
    </source>
</reference>
<sequence length="54" mass="6787">MLLAEETDRVVVLWLFFKNSGYHVFCKIWTKGVIVRYYFRFLGLFLYRFFVWHM</sequence>
<comment type="caution">
    <text evidence="2">The sequence shown here is derived from an EMBL/GenBank/DDBJ whole genome shotgun (WGS) entry which is preliminary data.</text>
</comment>
<keyword evidence="1" id="KW-0812">Transmembrane</keyword>
<name>A0A8T3AZS5_DENNO</name>
<keyword evidence="1" id="KW-0472">Membrane</keyword>
<feature type="transmembrane region" description="Helical" evidence="1">
    <location>
        <begin position="37"/>
        <end position="53"/>
    </location>
</feature>
<dbReference type="Proteomes" id="UP000829196">
    <property type="component" value="Unassembled WGS sequence"/>
</dbReference>
<keyword evidence="3" id="KW-1185">Reference proteome</keyword>
<evidence type="ECO:0000313" key="3">
    <source>
        <dbReference type="Proteomes" id="UP000829196"/>
    </source>
</evidence>
<protein>
    <submittedName>
        <fullName evidence="2">Uncharacterized protein</fullName>
    </submittedName>
</protein>
<organism evidence="2 3">
    <name type="scientific">Dendrobium nobile</name>
    <name type="common">Orchid</name>
    <dbReference type="NCBI Taxonomy" id="94219"/>
    <lineage>
        <taxon>Eukaryota</taxon>
        <taxon>Viridiplantae</taxon>
        <taxon>Streptophyta</taxon>
        <taxon>Embryophyta</taxon>
        <taxon>Tracheophyta</taxon>
        <taxon>Spermatophyta</taxon>
        <taxon>Magnoliopsida</taxon>
        <taxon>Liliopsida</taxon>
        <taxon>Asparagales</taxon>
        <taxon>Orchidaceae</taxon>
        <taxon>Epidendroideae</taxon>
        <taxon>Malaxideae</taxon>
        <taxon>Dendrobiinae</taxon>
        <taxon>Dendrobium</taxon>
    </lineage>
</organism>
<dbReference type="EMBL" id="JAGYWB010000012">
    <property type="protein sequence ID" value="KAI0501591.1"/>
    <property type="molecule type" value="Genomic_DNA"/>
</dbReference>